<dbReference type="GO" id="GO:0016787">
    <property type="term" value="F:hydrolase activity"/>
    <property type="evidence" value="ECO:0007669"/>
    <property type="project" value="UniProtKB-KW"/>
</dbReference>
<dbReference type="Gene3D" id="3.40.50.1820">
    <property type="entry name" value="alpha/beta hydrolase"/>
    <property type="match status" value="1"/>
</dbReference>
<gene>
    <name evidence="2" type="ORF">GCM10023090_14700</name>
</gene>
<dbReference type="InterPro" id="IPR000073">
    <property type="entry name" value="AB_hydrolase_1"/>
</dbReference>
<evidence type="ECO:0000313" key="2">
    <source>
        <dbReference type="EMBL" id="GAA4422978.1"/>
    </source>
</evidence>
<comment type="caution">
    <text evidence="2">The sequence shown here is derived from an EMBL/GenBank/DDBJ whole genome shotgun (WGS) entry which is preliminary data.</text>
</comment>
<dbReference type="RefSeq" id="WP_345062750.1">
    <property type="nucleotide sequence ID" value="NZ_BAABEX010000008.1"/>
</dbReference>
<evidence type="ECO:0000313" key="3">
    <source>
        <dbReference type="Proteomes" id="UP001501788"/>
    </source>
</evidence>
<sequence>MLPLVFSHANSFPAGTYRLLFGLLRARGFAVSAIDRFGHDPAYPVTNNWPHLVQQLADFAAERVREHGGPVFLAGHSLGGFLSVMTASRHPDLVRGVVMLDSPLIGGWRANALGVAKHTQVVGSISPGKVSRQRRYRWADNAEALEHFRRKKAFARWNPQVLQDYIDHGLRDEDGQRVLHFDRDVETAIYNTLPHNLARLLRAQPLRCPVAFIGGLQSDEMRQVGMGMTMRVTGGRTTMLDGSHLFPMEQPEATAAAMEAALLNLASAAASGRHASR</sequence>
<reference evidence="3" key="1">
    <citation type="journal article" date="2019" name="Int. J. Syst. Evol. Microbiol.">
        <title>The Global Catalogue of Microorganisms (GCM) 10K type strain sequencing project: providing services to taxonomists for standard genome sequencing and annotation.</title>
        <authorList>
            <consortium name="The Broad Institute Genomics Platform"/>
            <consortium name="The Broad Institute Genome Sequencing Center for Infectious Disease"/>
            <person name="Wu L."/>
            <person name="Ma J."/>
        </authorList>
    </citation>
    <scope>NUCLEOTIDE SEQUENCE [LARGE SCALE GENOMIC DNA]</scope>
    <source>
        <strain evidence="3">JCM 31890</strain>
    </source>
</reference>
<dbReference type="PANTHER" id="PTHR43194">
    <property type="entry name" value="HYDROLASE ALPHA/BETA FOLD FAMILY"/>
    <property type="match status" value="1"/>
</dbReference>
<dbReference type="PANTHER" id="PTHR43194:SF2">
    <property type="entry name" value="PEROXISOMAL MEMBRANE PROTEIN LPX1"/>
    <property type="match status" value="1"/>
</dbReference>
<dbReference type="Pfam" id="PF12697">
    <property type="entry name" value="Abhydrolase_6"/>
    <property type="match status" value="1"/>
</dbReference>
<protein>
    <submittedName>
        <fullName evidence="2">Alpha/beta hydrolase</fullName>
    </submittedName>
</protein>
<dbReference type="SUPFAM" id="SSF53474">
    <property type="entry name" value="alpha/beta-Hydrolases"/>
    <property type="match status" value="1"/>
</dbReference>
<accession>A0ABP8L543</accession>
<feature type="domain" description="AB hydrolase-1" evidence="1">
    <location>
        <begin position="4"/>
        <end position="257"/>
    </location>
</feature>
<keyword evidence="2" id="KW-0378">Hydrolase</keyword>
<proteinExistence type="predicted"/>
<dbReference type="EMBL" id="BAABEX010000008">
    <property type="protein sequence ID" value="GAA4422978.1"/>
    <property type="molecule type" value="Genomic_DNA"/>
</dbReference>
<organism evidence="2 3">
    <name type="scientific">Acidovorax lacteus</name>
    <dbReference type="NCBI Taxonomy" id="1924988"/>
    <lineage>
        <taxon>Bacteria</taxon>
        <taxon>Pseudomonadati</taxon>
        <taxon>Pseudomonadota</taxon>
        <taxon>Betaproteobacteria</taxon>
        <taxon>Burkholderiales</taxon>
        <taxon>Comamonadaceae</taxon>
        <taxon>Acidovorax</taxon>
    </lineage>
</organism>
<dbReference type="Proteomes" id="UP001501788">
    <property type="component" value="Unassembled WGS sequence"/>
</dbReference>
<dbReference type="InterPro" id="IPR050228">
    <property type="entry name" value="Carboxylesterase_BioH"/>
</dbReference>
<dbReference type="InterPro" id="IPR029058">
    <property type="entry name" value="AB_hydrolase_fold"/>
</dbReference>
<name>A0ABP8L543_9BURK</name>
<keyword evidence="3" id="KW-1185">Reference proteome</keyword>
<evidence type="ECO:0000259" key="1">
    <source>
        <dbReference type="Pfam" id="PF12697"/>
    </source>
</evidence>